<keyword evidence="3" id="KW-0819">tRNA processing</keyword>
<dbReference type="eggNOG" id="ENOG502QQNE">
    <property type="taxonomic scope" value="Eukaryota"/>
</dbReference>
<dbReference type="HOGENOM" id="CLU_015599_1_0_1"/>
<protein>
    <recommendedName>
        <fullName evidence="1">tRNA(Ile)-lysidine synthetase</fullName>
        <ecNumber evidence="1">6.3.4.19</ecNumber>
    </recommendedName>
</protein>
<dbReference type="AlphaFoldDB" id="G3B1P0"/>
<evidence type="ECO:0000256" key="1">
    <source>
        <dbReference type="ARBA" id="ARBA00013267"/>
    </source>
</evidence>
<gene>
    <name evidence="8" type="ORF">CANTEDRAFT_104499</name>
</gene>
<name>G3B1P0_CANTC</name>
<dbReference type="InterPro" id="IPR014729">
    <property type="entry name" value="Rossmann-like_a/b/a_fold"/>
</dbReference>
<dbReference type="SUPFAM" id="SSF52402">
    <property type="entry name" value="Adenine nucleotide alpha hydrolases-like"/>
    <property type="match status" value="1"/>
</dbReference>
<dbReference type="EMBL" id="GL996515">
    <property type="protein sequence ID" value="EGV64996.1"/>
    <property type="molecule type" value="Genomic_DNA"/>
</dbReference>
<dbReference type="Proteomes" id="UP000000707">
    <property type="component" value="Unassembled WGS sequence"/>
</dbReference>
<dbReference type="HAMAP" id="MF_01161">
    <property type="entry name" value="tRNA_Ile_lys_synt"/>
    <property type="match status" value="1"/>
</dbReference>
<keyword evidence="5" id="KW-0067">ATP-binding</keyword>
<dbReference type="InterPro" id="IPR012094">
    <property type="entry name" value="tRNA_Ile_lys_synt"/>
</dbReference>
<evidence type="ECO:0000256" key="4">
    <source>
        <dbReference type="ARBA" id="ARBA00022741"/>
    </source>
</evidence>
<evidence type="ECO:0000256" key="5">
    <source>
        <dbReference type="ARBA" id="ARBA00022840"/>
    </source>
</evidence>
<dbReference type="Gene3D" id="3.40.50.620">
    <property type="entry name" value="HUPs"/>
    <property type="match status" value="1"/>
</dbReference>
<proteinExistence type="inferred from homology"/>
<dbReference type="OrthoDB" id="434144at2759"/>
<evidence type="ECO:0000256" key="2">
    <source>
        <dbReference type="ARBA" id="ARBA00022598"/>
    </source>
</evidence>
<keyword evidence="4" id="KW-0547">Nucleotide-binding</keyword>
<dbReference type="STRING" id="590646.G3B1P0"/>
<feature type="domain" description="tRNA(Ile)-lysidine/2-thiocytidine synthase N-terminal" evidence="7">
    <location>
        <begin position="23"/>
        <end position="218"/>
    </location>
</feature>
<evidence type="ECO:0000256" key="3">
    <source>
        <dbReference type="ARBA" id="ARBA00022694"/>
    </source>
</evidence>
<evidence type="ECO:0000259" key="7">
    <source>
        <dbReference type="Pfam" id="PF01171"/>
    </source>
</evidence>
<evidence type="ECO:0000313" key="8">
    <source>
        <dbReference type="EMBL" id="EGV64996.1"/>
    </source>
</evidence>
<reference evidence="8 9" key="1">
    <citation type="journal article" date="2011" name="Proc. Natl. Acad. Sci. U.S.A.">
        <title>Comparative genomics of xylose-fermenting fungi for enhanced biofuel production.</title>
        <authorList>
            <person name="Wohlbach D.J."/>
            <person name="Kuo A."/>
            <person name="Sato T.K."/>
            <person name="Potts K.M."/>
            <person name="Salamov A.A."/>
            <person name="LaButti K.M."/>
            <person name="Sun H."/>
            <person name="Clum A."/>
            <person name="Pangilinan J.L."/>
            <person name="Lindquist E.A."/>
            <person name="Lucas S."/>
            <person name="Lapidus A."/>
            <person name="Jin M."/>
            <person name="Gunawan C."/>
            <person name="Balan V."/>
            <person name="Dale B.E."/>
            <person name="Jeffries T.W."/>
            <person name="Zinkel R."/>
            <person name="Barry K.W."/>
            <person name="Grigoriev I.V."/>
            <person name="Gasch A.P."/>
        </authorList>
    </citation>
    <scope>NUCLEOTIDE SEQUENCE [LARGE SCALE GENOMIC DNA]</scope>
    <source>
        <strain evidence="9">ATCC 10573 / BCRC 21748 / CBS 615 / JCM 9827 / NBRC 10315 / NRRL Y-1498 / VKM Y-70</strain>
    </source>
</reference>
<dbReference type="PANTHER" id="PTHR43033:SF1">
    <property type="entry name" value="TRNA(ILE)-LYSIDINE SYNTHASE-RELATED"/>
    <property type="match status" value="1"/>
</dbReference>
<dbReference type="GeneID" id="18245724"/>
<sequence>MIEIQAFKNSLVQCFGKGDVPKKVLVALSGGVDSVCMTYLLSQYRDKFNPEMKLHAVTIDHNYRKESAEEARKVGELVSKWKVDHYVVPLTYEKPLDQITNFELVARTKRYDVFDNLAKQLNIHNIFVAHNYNDQLETCMQRIRAQSTVFGLTGLKQRALIPIPNKLPFDYVKPIEVVRPLLSFSKKEIIDTCVQNNIQWFEDKTNQDIFLTDRNLYRVALNEYIPEVLKKNPDSDFKSISYEKIGETIQQSKALVSYVQARTKTLRESMLEKDQLRFDPKNGIVSLKMDKSAFLENGPLALGRFLFEILHPYSASQNYFWSFTKVLNKVVPRLNRIVEEGTFSPQRFTILHLVFDVRVFDDNVVIRISRQPVSGPAWNKVIQNHKSSSGMSDWILYDNRYWLRFRSSYDATFTIVPYYPPKHFPMLKKQYLGGIPGMAATSTPLIMFKNGDLSLPTYNLAPSSFYVEWHLKDNAIIELE</sequence>
<dbReference type="PANTHER" id="PTHR43033">
    <property type="entry name" value="TRNA(ILE)-LYSIDINE SYNTHASE-RELATED"/>
    <property type="match status" value="1"/>
</dbReference>
<comment type="catalytic activity">
    <reaction evidence="6">
        <text>cytidine(34) in tRNA(Ile2) + L-lysine + ATP = lysidine(34) in tRNA(Ile2) + AMP + diphosphate + H(+)</text>
        <dbReference type="Rhea" id="RHEA:43744"/>
        <dbReference type="Rhea" id="RHEA-COMP:10625"/>
        <dbReference type="Rhea" id="RHEA-COMP:10670"/>
        <dbReference type="ChEBI" id="CHEBI:15378"/>
        <dbReference type="ChEBI" id="CHEBI:30616"/>
        <dbReference type="ChEBI" id="CHEBI:32551"/>
        <dbReference type="ChEBI" id="CHEBI:33019"/>
        <dbReference type="ChEBI" id="CHEBI:82748"/>
        <dbReference type="ChEBI" id="CHEBI:83665"/>
        <dbReference type="ChEBI" id="CHEBI:456215"/>
        <dbReference type="EC" id="6.3.4.19"/>
    </reaction>
</comment>
<dbReference type="RefSeq" id="XP_006685802.1">
    <property type="nucleotide sequence ID" value="XM_006685739.1"/>
</dbReference>
<organism evidence="9">
    <name type="scientific">Candida tenuis (strain ATCC 10573 / BCRC 21748 / CBS 615 / JCM 9827 / NBRC 10315 / NRRL Y-1498 / VKM Y-70)</name>
    <name type="common">Yeast</name>
    <name type="synonym">Yamadazyma tenuis</name>
    <dbReference type="NCBI Taxonomy" id="590646"/>
    <lineage>
        <taxon>Eukaryota</taxon>
        <taxon>Fungi</taxon>
        <taxon>Dikarya</taxon>
        <taxon>Ascomycota</taxon>
        <taxon>Saccharomycotina</taxon>
        <taxon>Pichiomycetes</taxon>
        <taxon>Debaryomycetaceae</taxon>
        <taxon>Yamadazyma</taxon>
    </lineage>
</organism>
<dbReference type="GO" id="GO:0005524">
    <property type="term" value="F:ATP binding"/>
    <property type="evidence" value="ECO:0007669"/>
    <property type="project" value="UniProtKB-KW"/>
</dbReference>
<dbReference type="InterPro" id="IPR011063">
    <property type="entry name" value="TilS/TtcA_N"/>
</dbReference>
<dbReference type="Pfam" id="PF01171">
    <property type="entry name" value="ATP_bind_3"/>
    <property type="match status" value="1"/>
</dbReference>
<dbReference type="NCBIfam" id="TIGR02432">
    <property type="entry name" value="lysidine_TilS_N"/>
    <property type="match status" value="1"/>
</dbReference>
<dbReference type="InterPro" id="IPR012795">
    <property type="entry name" value="tRNA_Ile_lys_synt_N"/>
</dbReference>
<evidence type="ECO:0000256" key="6">
    <source>
        <dbReference type="ARBA" id="ARBA00048539"/>
    </source>
</evidence>
<evidence type="ECO:0000313" key="9">
    <source>
        <dbReference type="Proteomes" id="UP000000707"/>
    </source>
</evidence>
<dbReference type="CDD" id="cd01992">
    <property type="entry name" value="TilS_N"/>
    <property type="match status" value="1"/>
</dbReference>
<dbReference type="GO" id="GO:0008033">
    <property type="term" value="P:tRNA processing"/>
    <property type="evidence" value="ECO:0007669"/>
    <property type="project" value="UniProtKB-KW"/>
</dbReference>
<keyword evidence="9" id="KW-1185">Reference proteome</keyword>
<dbReference type="GO" id="GO:0032267">
    <property type="term" value="F:tRNA(Ile)-lysidine synthase activity"/>
    <property type="evidence" value="ECO:0007669"/>
    <property type="project" value="UniProtKB-EC"/>
</dbReference>
<dbReference type="KEGG" id="cten:18245724"/>
<accession>G3B1P0</accession>
<dbReference type="EC" id="6.3.4.19" evidence="1"/>
<keyword evidence="2" id="KW-0436">Ligase</keyword>